<dbReference type="SUPFAM" id="SSF56112">
    <property type="entry name" value="Protein kinase-like (PK-like)"/>
    <property type="match status" value="1"/>
</dbReference>
<dbReference type="Proteomes" id="UP000262073">
    <property type="component" value="Chromosome"/>
</dbReference>
<proteinExistence type="predicted"/>
<dbReference type="Gene3D" id="1.10.510.10">
    <property type="entry name" value="Transferase(Phosphotransferase) domain 1"/>
    <property type="match status" value="1"/>
</dbReference>
<dbReference type="EMBL" id="CP031769">
    <property type="protein sequence ID" value="AXR06582.1"/>
    <property type="molecule type" value="Genomic_DNA"/>
</dbReference>
<dbReference type="AlphaFoldDB" id="A0A346NM25"/>
<dbReference type="KEGG" id="salm:D0Y50_09495"/>
<dbReference type="Pfam" id="PF10707">
    <property type="entry name" value="YrbL-PhoP_reg"/>
    <property type="match status" value="1"/>
</dbReference>
<gene>
    <name evidence="1" type="ORF">D0Y50_09495</name>
</gene>
<evidence type="ECO:0000313" key="1">
    <source>
        <dbReference type="EMBL" id="AXR06582.1"/>
    </source>
</evidence>
<accession>A0A346NM25</accession>
<protein>
    <recommendedName>
        <fullName evidence="3">PhoP regulatory network protein YrbL</fullName>
    </recommendedName>
</protein>
<organism evidence="1 2">
    <name type="scientific">Salinimonas sediminis</name>
    <dbReference type="NCBI Taxonomy" id="2303538"/>
    <lineage>
        <taxon>Bacteria</taxon>
        <taxon>Pseudomonadati</taxon>
        <taxon>Pseudomonadota</taxon>
        <taxon>Gammaproteobacteria</taxon>
        <taxon>Alteromonadales</taxon>
        <taxon>Alteromonadaceae</taxon>
        <taxon>Alteromonas/Salinimonas group</taxon>
        <taxon>Salinimonas</taxon>
    </lineage>
</organism>
<dbReference type="InterPro" id="IPR019647">
    <property type="entry name" value="PhoP_reg_network_YrbL"/>
</dbReference>
<dbReference type="Gene3D" id="3.30.200.20">
    <property type="entry name" value="Phosphorylase Kinase, domain 1"/>
    <property type="match status" value="1"/>
</dbReference>
<name>A0A346NM25_9ALTE</name>
<dbReference type="RefSeq" id="WP_117316646.1">
    <property type="nucleotide sequence ID" value="NZ_CP031769.1"/>
</dbReference>
<evidence type="ECO:0008006" key="3">
    <source>
        <dbReference type="Google" id="ProtNLM"/>
    </source>
</evidence>
<dbReference type="OrthoDB" id="595236at2"/>
<sequence length="204" mass="23321">MAKILQLSDSQLISSGSNRKCYYHPTDASLCVKVLHASSPKKSQTREIDYFSVLKSRGISWEMIAQLHEVVETSEGTGVVFDLVQDYDGSVSKTLGYYLAQDNPAINKVAVEKLGELIEYLVNENIIFRDLISENVGLKRAQDNTFTPVVVDGIGHNDFIPLCTYVKFFGRKKNLRKWHREKYNWFSDYKNVRDDIYSIATQHS</sequence>
<evidence type="ECO:0000313" key="2">
    <source>
        <dbReference type="Proteomes" id="UP000262073"/>
    </source>
</evidence>
<reference evidence="1 2" key="1">
    <citation type="submission" date="2018-08" db="EMBL/GenBank/DDBJ databases">
        <title>Salinimonas sediminis sp. nov., a piezophilic bacterium isolated from a deep-sea sediment sample from the New Britain Trench.</title>
        <authorList>
            <person name="Cao J."/>
        </authorList>
    </citation>
    <scope>NUCLEOTIDE SEQUENCE [LARGE SCALE GENOMIC DNA]</scope>
    <source>
        <strain evidence="1 2">N102</strain>
    </source>
</reference>
<keyword evidence="2" id="KW-1185">Reference proteome</keyword>
<dbReference type="InterPro" id="IPR011009">
    <property type="entry name" value="Kinase-like_dom_sf"/>
</dbReference>